<dbReference type="Proteomes" id="UP001454036">
    <property type="component" value="Unassembled WGS sequence"/>
</dbReference>
<evidence type="ECO:0000313" key="1">
    <source>
        <dbReference type="EMBL" id="GAA0185151.1"/>
    </source>
</evidence>
<protein>
    <submittedName>
        <fullName evidence="1">Uncharacterized protein</fullName>
    </submittedName>
</protein>
<comment type="caution">
    <text evidence="1">The sequence shown here is derived from an EMBL/GenBank/DDBJ whole genome shotgun (WGS) entry which is preliminary data.</text>
</comment>
<reference evidence="1 2" key="1">
    <citation type="submission" date="2024-01" db="EMBL/GenBank/DDBJ databases">
        <title>The complete chloroplast genome sequence of Lithospermum erythrorhizon: insights into the phylogenetic relationship among Boraginaceae species and the maternal lineages of purple gromwells.</title>
        <authorList>
            <person name="Okada T."/>
            <person name="Watanabe K."/>
        </authorList>
    </citation>
    <scope>NUCLEOTIDE SEQUENCE [LARGE SCALE GENOMIC DNA]</scope>
</reference>
<organism evidence="1 2">
    <name type="scientific">Lithospermum erythrorhizon</name>
    <name type="common">Purple gromwell</name>
    <name type="synonym">Lithospermum officinale var. erythrorhizon</name>
    <dbReference type="NCBI Taxonomy" id="34254"/>
    <lineage>
        <taxon>Eukaryota</taxon>
        <taxon>Viridiplantae</taxon>
        <taxon>Streptophyta</taxon>
        <taxon>Embryophyta</taxon>
        <taxon>Tracheophyta</taxon>
        <taxon>Spermatophyta</taxon>
        <taxon>Magnoliopsida</taxon>
        <taxon>eudicotyledons</taxon>
        <taxon>Gunneridae</taxon>
        <taxon>Pentapetalae</taxon>
        <taxon>asterids</taxon>
        <taxon>lamiids</taxon>
        <taxon>Boraginales</taxon>
        <taxon>Boraginaceae</taxon>
        <taxon>Boraginoideae</taxon>
        <taxon>Lithospermeae</taxon>
        <taxon>Lithospermum</taxon>
    </lineage>
</organism>
<gene>
    <name evidence="1" type="ORF">LIER_32439</name>
</gene>
<proteinExistence type="predicted"/>
<evidence type="ECO:0000313" key="2">
    <source>
        <dbReference type="Proteomes" id="UP001454036"/>
    </source>
</evidence>
<accession>A0AAV3RTU4</accession>
<name>A0AAV3RTU4_LITER</name>
<dbReference type="EMBL" id="BAABME010012472">
    <property type="protein sequence ID" value="GAA0185151.1"/>
    <property type="molecule type" value="Genomic_DNA"/>
</dbReference>
<keyword evidence="2" id="KW-1185">Reference proteome</keyword>
<sequence length="94" mass="10334">MWRRIGVGLGGVGLESDYVETGWSRVLLRRVGVGSFGDGLESVEARKYAGLVLSRNGDGFFDFSSAKSEADRASEQMAKRIRERGLLGEDHKKV</sequence>
<dbReference type="AlphaFoldDB" id="A0AAV3RTU4"/>